<dbReference type="InterPro" id="IPR018960">
    <property type="entry name" value="DUF1990"/>
</dbReference>
<dbReference type="EMBL" id="JAVREJ010000008">
    <property type="protein sequence ID" value="MDT0350672.1"/>
    <property type="molecule type" value="Genomic_DNA"/>
</dbReference>
<evidence type="ECO:0000313" key="3">
    <source>
        <dbReference type="EMBL" id="MDT0350672.1"/>
    </source>
</evidence>
<organism evidence="3 4">
    <name type="scientific">Pseudonocardia charpentierae</name>
    <dbReference type="NCBI Taxonomy" id="3075545"/>
    <lineage>
        <taxon>Bacteria</taxon>
        <taxon>Bacillati</taxon>
        <taxon>Actinomycetota</taxon>
        <taxon>Actinomycetes</taxon>
        <taxon>Pseudonocardiales</taxon>
        <taxon>Pseudonocardiaceae</taxon>
        <taxon>Pseudonocardia</taxon>
    </lineage>
</organism>
<evidence type="ECO:0000256" key="1">
    <source>
        <dbReference type="SAM" id="MobiDB-lite"/>
    </source>
</evidence>
<feature type="region of interest" description="Disordered" evidence="1">
    <location>
        <begin position="225"/>
        <end position="247"/>
    </location>
</feature>
<evidence type="ECO:0000313" key="4">
    <source>
        <dbReference type="Proteomes" id="UP001183202"/>
    </source>
</evidence>
<comment type="caution">
    <text evidence="3">The sequence shown here is derived from an EMBL/GenBank/DDBJ whole genome shotgun (WGS) entry which is preliminary data.</text>
</comment>
<feature type="region of interest" description="Disordered" evidence="1">
    <location>
        <begin position="1"/>
        <end position="24"/>
    </location>
</feature>
<sequence>MAADVLADRRHRRPGPQPQRSGTLITIGNSDLAAEVADLASRNINFDEREAPPHVTKGWHRDRVTIELGHEAPGEPEKGGLAETAGELVNSYQFSDPKILRAAYKSPGDLVGRNMLLEGRFLFLRFLLGVRIVAAHDELVDGPNGPERLIGWSYATLDGHLEQGKLRYEIAKEINTGRVEFRIIAYSRWSPIRNKLVWAGFNAFGRRTQLSWYHHAMTRLERLLKDPPKTPEPDADGIVRAPSGAGPGRFEGFVVRFAHPGADTRRPTS</sequence>
<reference evidence="4" key="1">
    <citation type="submission" date="2023-07" db="EMBL/GenBank/DDBJ databases">
        <title>30 novel species of actinomycetes from the DSMZ collection.</title>
        <authorList>
            <person name="Nouioui I."/>
        </authorList>
    </citation>
    <scope>NUCLEOTIDE SEQUENCE [LARGE SCALE GENOMIC DNA]</scope>
    <source>
        <strain evidence="4">DSM 45834</strain>
    </source>
</reference>
<dbReference type="Proteomes" id="UP001183202">
    <property type="component" value="Unassembled WGS sequence"/>
</dbReference>
<feature type="domain" description="DUF1990" evidence="2">
    <location>
        <begin position="55"/>
        <end position="198"/>
    </location>
</feature>
<dbReference type="Pfam" id="PF09348">
    <property type="entry name" value="DUF1990"/>
    <property type="match status" value="1"/>
</dbReference>
<protein>
    <submittedName>
        <fullName evidence="3">DUF1990 family protein</fullName>
    </submittedName>
</protein>
<name>A0ABU2N9P2_9PSEU</name>
<evidence type="ECO:0000259" key="2">
    <source>
        <dbReference type="Pfam" id="PF09348"/>
    </source>
</evidence>
<gene>
    <name evidence="3" type="ORF">RM445_14155</name>
</gene>
<accession>A0ABU2N9P2</accession>
<proteinExistence type="predicted"/>
<dbReference type="RefSeq" id="WP_311556696.1">
    <property type="nucleotide sequence ID" value="NZ_JAVREJ010000008.1"/>
</dbReference>
<keyword evidence="4" id="KW-1185">Reference proteome</keyword>